<evidence type="ECO:0000256" key="5">
    <source>
        <dbReference type="ARBA" id="ARBA00022989"/>
    </source>
</evidence>
<dbReference type="Gene3D" id="1.20.1250.20">
    <property type="entry name" value="MFS general substrate transporter like domains"/>
    <property type="match status" value="1"/>
</dbReference>
<sequence>MLFLSCYDLPTMTDQPAAKTPLLALPGLKAVLAARTLSAFSSQVQAVAVGWQIYALTHSAAALGFVGLAQFLPMVAFIFPAGHAADQHNRQRIVVTCQTIEALAAAFMAVASFTHHLAPFMIYGLVALFGVCRAFEMPAQQTFLPSMVSAADFPRAAALSSSLFQVASIAGPSLGGLLYGLGADVCYALCAIGFTIAAFSTASMRLRFPARAKQPATLAAVFGGIAFLKSRPTMLGALSLDLFAVLLGGATAMLPLYATDILHAGPWGLGLLRAAPAIGALLVAMVLARYPMGRHAGFWMFVSVAIFGVATILFGVSTSIPLSVLALAVLGGADVISVMVRSSLVQLGTPDDMRGRVSAVNMLFIGSSNQLGEFESGMLASAIGAVPAVVLGGIGTLVITGVWMALFPGLRKLDRLEDITPD</sequence>
<feature type="transmembrane region" description="Helical" evidence="7">
    <location>
        <begin position="322"/>
        <end position="341"/>
    </location>
</feature>
<protein>
    <submittedName>
        <fullName evidence="8">MFS transporter</fullName>
    </submittedName>
</protein>
<evidence type="ECO:0000256" key="3">
    <source>
        <dbReference type="ARBA" id="ARBA00022475"/>
    </source>
</evidence>
<evidence type="ECO:0000256" key="6">
    <source>
        <dbReference type="ARBA" id="ARBA00023136"/>
    </source>
</evidence>
<evidence type="ECO:0000256" key="4">
    <source>
        <dbReference type="ARBA" id="ARBA00022692"/>
    </source>
</evidence>
<dbReference type="InterPro" id="IPR010290">
    <property type="entry name" value="TM_effector"/>
</dbReference>
<dbReference type="CDD" id="cd06173">
    <property type="entry name" value="MFS_MefA_like"/>
    <property type="match status" value="1"/>
</dbReference>
<feature type="transmembrane region" description="Helical" evidence="7">
    <location>
        <begin position="378"/>
        <end position="406"/>
    </location>
</feature>
<evidence type="ECO:0000256" key="1">
    <source>
        <dbReference type="ARBA" id="ARBA00004651"/>
    </source>
</evidence>
<dbReference type="Proteomes" id="UP000194639">
    <property type="component" value="Unassembled WGS sequence"/>
</dbReference>
<feature type="transmembrane region" description="Helical" evidence="7">
    <location>
        <begin position="270"/>
        <end position="290"/>
    </location>
</feature>
<keyword evidence="2" id="KW-0813">Transport</keyword>
<keyword evidence="3" id="KW-1003">Cell membrane</keyword>
<evidence type="ECO:0000256" key="7">
    <source>
        <dbReference type="SAM" id="Phobius"/>
    </source>
</evidence>
<organism evidence="8 9">
    <name type="scientific">Acetobacter orientalis</name>
    <dbReference type="NCBI Taxonomy" id="146474"/>
    <lineage>
        <taxon>Bacteria</taxon>
        <taxon>Pseudomonadati</taxon>
        <taxon>Pseudomonadota</taxon>
        <taxon>Alphaproteobacteria</taxon>
        <taxon>Acetobacterales</taxon>
        <taxon>Acetobacteraceae</taxon>
        <taxon>Acetobacter</taxon>
    </lineage>
</organism>
<comment type="subcellular location">
    <subcellularLocation>
        <location evidence="1">Cell membrane</location>
        <topology evidence="1">Multi-pass membrane protein</topology>
    </subcellularLocation>
</comment>
<gene>
    <name evidence="8" type="ORF">HK12_02935</name>
</gene>
<dbReference type="EMBL" id="JOMO01000016">
    <property type="protein sequence ID" value="OUI83217.1"/>
    <property type="molecule type" value="Genomic_DNA"/>
</dbReference>
<dbReference type="GO" id="GO:0005886">
    <property type="term" value="C:plasma membrane"/>
    <property type="evidence" value="ECO:0007669"/>
    <property type="project" value="UniProtKB-SubCell"/>
</dbReference>
<evidence type="ECO:0000256" key="2">
    <source>
        <dbReference type="ARBA" id="ARBA00022448"/>
    </source>
</evidence>
<dbReference type="SUPFAM" id="SSF103473">
    <property type="entry name" value="MFS general substrate transporter"/>
    <property type="match status" value="1"/>
</dbReference>
<evidence type="ECO:0000313" key="9">
    <source>
        <dbReference type="Proteomes" id="UP000194639"/>
    </source>
</evidence>
<reference evidence="8 9" key="1">
    <citation type="submission" date="2014-06" db="EMBL/GenBank/DDBJ databases">
        <authorList>
            <person name="Ju J."/>
            <person name="Zhang J."/>
        </authorList>
    </citation>
    <scope>NUCLEOTIDE SEQUENCE [LARGE SCALE GENOMIC DNA]</scope>
    <source>
        <strain evidence="8">DmW_045</strain>
    </source>
</reference>
<feature type="transmembrane region" description="Helical" evidence="7">
    <location>
        <begin position="185"/>
        <end position="204"/>
    </location>
</feature>
<keyword evidence="5 7" id="KW-1133">Transmembrane helix</keyword>
<comment type="caution">
    <text evidence="8">The sequence shown here is derived from an EMBL/GenBank/DDBJ whole genome shotgun (WGS) entry which is preliminary data.</text>
</comment>
<feature type="transmembrane region" description="Helical" evidence="7">
    <location>
        <begin position="235"/>
        <end position="258"/>
    </location>
</feature>
<keyword evidence="4 7" id="KW-0812">Transmembrane</keyword>
<proteinExistence type="predicted"/>
<dbReference type="InterPro" id="IPR036259">
    <property type="entry name" value="MFS_trans_sf"/>
</dbReference>
<keyword evidence="6 7" id="KW-0472">Membrane</keyword>
<dbReference type="Pfam" id="PF05977">
    <property type="entry name" value="MFS_3"/>
    <property type="match status" value="1"/>
</dbReference>
<dbReference type="AlphaFoldDB" id="A0A252A3J5"/>
<dbReference type="PANTHER" id="PTHR23513">
    <property type="entry name" value="INTEGRAL MEMBRANE EFFLUX PROTEIN-RELATED"/>
    <property type="match status" value="1"/>
</dbReference>
<accession>A0A252A3J5</accession>
<dbReference type="PANTHER" id="PTHR23513:SF9">
    <property type="entry name" value="ENTEROBACTIN EXPORTER ENTS"/>
    <property type="match status" value="1"/>
</dbReference>
<evidence type="ECO:0000313" key="8">
    <source>
        <dbReference type="EMBL" id="OUI83217.1"/>
    </source>
</evidence>
<feature type="transmembrane region" description="Helical" evidence="7">
    <location>
        <begin position="60"/>
        <end position="81"/>
    </location>
</feature>
<feature type="transmembrane region" description="Helical" evidence="7">
    <location>
        <begin position="297"/>
        <end position="316"/>
    </location>
</feature>
<name>A0A252A3J5_9PROT</name>